<dbReference type="InterPro" id="IPR006311">
    <property type="entry name" value="TAT_signal"/>
</dbReference>
<evidence type="ECO:0000313" key="3">
    <source>
        <dbReference type="EMBL" id="MFC6014654.1"/>
    </source>
</evidence>
<dbReference type="PROSITE" id="PS51318">
    <property type="entry name" value="TAT"/>
    <property type="match status" value="1"/>
</dbReference>
<sequence length="560" mass="59651">MTTTPITPTTPITSSTAGDDAEAVPQDLTVDRRWFLSRMAGVWAAAGAGGVFGAGALAAPVLAHGGGGSTGSVWETAYAPTIRRAALLDPTELTISEAAAAFRRRLLDPVELMESYLDRLDRYDSVYQAYLWRPGNAELLAAARRVRITSRSTPLAGIVTAEKDNFYTKDIPTTGMSPVYADFVPEYDSTVHARLKAAGAIMMGKAAMGPLASGRARLPDGTATTVNAWTPDDIRYSPSGSSGGTATAVAGRLATSGTGTQTGGSITSPSTAQNLTGLKPTFGRASLYGIIPLTFTRDHPGPLARDAMDAAIMLQSFAGPDRNDPRTLGMPPVPNLVKAATVHRYRGRPRVRWATTVGYPPDFLDGSNPETLALRQQLLQILTSVGCRVSEVPYPADWELLSGLSSTAGEATNMFLPQLRRDVSLFADRLPGFLNGMFRSSDNYMKMLQARYQFLHLVLTGIFDKCDVFLTGTVFDGIGLPLIAFPYGTGVDGTTGLTVPRGTTLGAPPFGEERLLAVVAAYQAVTEHHLRRPPDPTVTASARRAGAYKVPAEYDATDET</sequence>
<dbReference type="SUPFAM" id="SSF75304">
    <property type="entry name" value="Amidase signature (AS) enzymes"/>
    <property type="match status" value="1"/>
</dbReference>
<reference evidence="4" key="1">
    <citation type="journal article" date="2019" name="Int. J. Syst. Evol. Microbiol.">
        <title>The Global Catalogue of Microorganisms (GCM) 10K type strain sequencing project: providing services to taxonomists for standard genome sequencing and annotation.</title>
        <authorList>
            <consortium name="The Broad Institute Genomics Platform"/>
            <consortium name="The Broad Institute Genome Sequencing Center for Infectious Disease"/>
            <person name="Wu L."/>
            <person name="Ma J."/>
        </authorList>
    </citation>
    <scope>NUCLEOTIDE SEQUENCE [LARGE SCALE GENOMIC DNA]</scope>
    <source>
        <strain evidence="4">ZS-35-S2</strain>
    </source>
</reference>
<accession>A0ABW1JYT3</accession>
<organism evidence="3 4">
    <name type="scientific">Plantactinospora solaniradicis</name>
    <dbReference type="NCBI Taxonomy" id="1723736"/>
    <lineage>
        <taxon>Bacteria</taxon>
        <taxon>Bacillati</taxon>
        <taxon>Actinomycetota</taxon>
        <taxon>Actinomycetes</taxon>
        <taxon>Micromonosporales</taxon>
        <taxon>Micromonosporaceae</taxon>
        <taxon>Plantactinospora</taxon>
    </lineage>
</organism>
<feature type="compositionally biased region" description="Low complexity" evidence="1">
    <location>
        <begin position="1"/>
        <end position="16"/>
    </location>
</feature>
<proteinExistence type="predicted"/>
<keyword evidence="4" id="KW-1185">Reference proteome</keyword>
<feature type="region of interest" description="Disordered" evidence="1">
    <location>
        <begin position="1"/>
        <end position="22"/>
    </location>
</feature>
<dbReference type="PANTHER" id="PTHR11895:SF176">
    <property type="entry name" value="AMIDASE AMID-RELATED"/>
    <property type="match status" value="1"/>
</dbReference>
<dbReference type="InterPro" id="IPR036928">
    <property type="entry name" value="AS_sf"/>
</dbReference>
<evidence type="ECO:0000259" key="2">
    <source>
        <dbReference type="Pfam" id="PF01425"/>
    </source>
</evidence>
<dbReference type="InterPro" id="IPR000120">
    <property type="entry name" value="Amidase"/>
</dbReference>
<evidence type="ECO:0000256" key="1">
    <source>
        <dbReference type="SAM" id="MobiDB-lite"/>
    </source>
</evidence>
<comment type="caution">
    <text evidence="3">The sequence shown here is derived from an EMBL/GenBank/DDBJ whole genome shotgun (WGS) entry which is preliminary data.</text>
</comment>
<dbReference type="RefSeq" id="WP_377416033.1">
    <property type="nucleotide sequence ID" value="NZ_JBHSPR010000001.1"/>
</dbReference>
<dbReference type="EMBL" id="JBHSPR010000001">
    <property type="protein sequence ID" value="MFC6014654.1"/>
    <property type="molecule type" value="Genomic_DNA"/>
</dbReference>
<name>A0ABW1JYT3_9ACTN</name>
<dbReference type="PANTHER" id="PTHR11895">
    <property type="entry name" value="TRANSAMIDASE"/>
    <property type="match status" value="1"/>
</dbReference>
<dbReference type="Proteomes" id="UP001596203">
    <property type="component" value="Unassembled WGS sequence"/>
</dbReference>
<evidence type="ECO:0000313" key="4">
    <source>
        <dbReference type="Proteomes" id="UP001596203"/>
    </source>
</evidence>
<dbReference type="InterPro" id="IPR023631">
    <property type="entry name" value="Amidase_dom"/>
</dbReference>
<protein>
    <submittedName>
        <fullName evidence="3">Amidase</fullName>
    </submittedName>
</protein>
<feature type="domain" description="Amidase" evidence="2">
    <location>
        <begin position="111"/>
        <end position="402"/>
    </location>
</feature>
<dbReference type="Pfam" id="PF01425">
    <property type="entry name" value="Amidase"/>
    <property type="match status" value="1"/>
</dbReference>
<gene>
    <name evidence="3" type="ORF">ACFP2T_00385</name>
</gene>
<dbReference type="Gene3D" id="3.90.1300.10">
    <property type="entry name" value="Amidase signature (AS) domain"/>
    <property type="match status" value="1"/>
</dbReference>